<protein>
    <recommendedName>
        <fullName evidence="4">Peptide transporter</fullName>
    </recommendedName>
</protein>
<accession>A0A9Q0KBG8</accession>
<keyword evidence="1" id="KW-0812">Transmembrane</keyword>
<proteinExistence type="predicted"/>
<keyword evidence="1" id="KW-0472">Membrane</keyword>
<dbReference type="OrthoDB" id="1898501at2759"/>
<dbReference type="EMBL" id="JAMYWD010000007">
    <property type="protein sequence ID" value="KAJ4967311.1"/>
    <property type="molecule type" value="Genomic_DNA"/>
</dbReference>
<comment type="caution">
    <text evidence="2">The sequence shown here is derived from an EMBL/GenBank/DDBJ whole genome shotgun (WGS) entry which is preliminary data.</text>
</comment>
<feature type="transmembrane region" description="Helical" evidence="1">
    <location>
        <begin position="101"/>
        <end position="123"/>
    </location>
</feature>
<evidence type="ECO:0000313" key="3">
    <source>
        <dbReference type="Proteomes" id="UP001141806"/>
    </source>
</evidence>
<dbReference type="PANTHER" id="PTHR11654">
    <property type="entry name" value="OLIGOPEPTIDE TRANSPORTER-RELATED"/>
    <property type="match status" value="1"/>
</dbReference>
<evidence type="ECO:0000313" key="2">
    <source>
        <dbReference type="EMBL" id="KAJ4967311.1"/>
    </source>
</evidence>
<dbReference type="Gene3D" id="1.20.1250.20">
    <property type="entry name" value="MFS general substrate transporter like domains"/>
    <property type="match status" value="1"/>
</dbReference>
<reference evidence="2" key="1">
    <citation type="journal article" date="2023" name="Plant J.">
        <title>The genome of the king protea, Protea cynaroides.</title>
        <authorList>
            <person name="Chang J."/>
            <person name="Duong T.A."/>
            <person name="Schoeman C."/>
            <person name="Ma X."/>
            <person name="Roodt D."/>
            <person name="Barker N."/>
            <person name="Li Z."/>
            <person name="Van de Peer Y."/>
            <person name="Mizrachi E."/>
        </authorList>
    </citation>
    <scope>NUCLEOTIDE SEQUENCE</scope>
    <source>
        <tissue evidence="2">Young leaves</tissue>
    </source>
</reference>
<dbReference type="AlphaFoldDB" id="A0A9Q0KBG8"/>
<organism evidence="2 3">
    <name type="scientific">Protea cynaroides</name>
    <dbReference type="NCBI Taxonomy" id="273540"/>
    <lineage>
        <taxon>Eukaryota</taxon>
        <taxon>Viridiplantae</taxon>
        <taxon>Streptophyta</taxon>
        <taxon>Embryophyta</taxon>
        <taxon>Tracheophyta</taxon>
        <taxon>Spermatophyta</taxon>
        <taxon>Magnoliopsida</taxon>
        <taxon>Proteales</taxon>
        <taxon>Proteaceae</taxon>
        <taxon>Protea</taxon>
    </lineage>
</organism>
<dbReference type="InterPro" id="IPR036259">
    <property type="entry name" value="MFS_trans_sf"/>
</dbReference>
<keyword evidence="3" id="KW-1185">Reference proteome</keyword>
<dbReference type="Proteomes" id="UP001141806">
    <property type="component" value="Unassembled WGS sequence"/>
</dbReference>
<name>A0A9Q0KBG8_9MAGN</name>
<keyword evidence="1" id="KW-1133">Transmembrane helix</keyword>
<sequence length="125" mass="13782">MEAPLLSDTVEGSFEAKGGPVSRSETGRWRSSVFIIGVEIAERFSYFGISSNLITYLAGPLQQSTVTAAVNVNTWSGVAYMLPLFGAFIADGYVGRYRMVFFASVLYILVRISLPLSVHHWLIKL</sequence>
<evidence type="ECO:0000256" key="1">
    <source>
        <dbReference type="SAM" id="Phobius"/>
    </source>
</evidence>
<feature type="transmembrane region" description="Helical" evidence="1">
    <location>
        <begin position="74"/>
        <end position="94"/>
    </location>
</feature>
<gene>
    <name evidence="2" type="ORF">NE237_019160</name>
</gene>
<evidence type="ECO:0008006" key="4">
    <source>
        <dbReference type="Google" id="ProtNLM"/>
    </source>
</evidence>